<dbReference type="STRING" id="537013.CLOSTMETH_00122"/>
<dbReference type="InterPro" id="IPR053161">
    <property type="entry name" value="Ulvan_degrading_GH"/>
</dbReference>
<evidence type="ECO:0000256" key="2">
    <source>
        <dbReference type="SAM" id="SignalP"/>
    </source>
</evidence>
<dbReference type="Gene3D" id="1.20.1270.70">
    <property type="entry name" value="Designed single chain three-helix bundle"/>
    <property type="match status" value="1"/>
</dbReference>
<dbReference type="HOGENOM" id="CLU_003772_0_1_9"/>
<feature type="chain" id="PRO_5038791161" description="LPXTG-motif cell wall anchor domain protein" evidence="2">
    <location>
        <begin position="24"/>
        <end position="1532"/>
    </location>
</feature>
<name>C0E8H7_9FIRM</name>
<evidence type="ECO:0000313" key="3">
    <source>
        <dbReference type="EMBL" id="EEG32226.1"/>
    </source>
</evidence>
<dbReference type="EMBL" id="ACEC01000006">
    <property type="protein sequence ID" value="EEG32226.1"/>
    <property type="molecule type" value="Genomic_DNA"/>
</dbReference>
<feature type="compositionally biased region" description="Low complexity" evidence="1">
    <location>
        <begin position="1490"/>
        <end position="1500"/>
    </location>
</feature>
<evidence type="ECO:0000256" key="1">
    <source>
        <dbReference type="SAM" id="MobiDB-lite"/>
    </source>
</evidence>
<dbReference type="PANTHER" id="PTHR36848">
    <property type="entry name" value="DNA-BINDING PROTEIN (PUTATIVE SECRETED PROTEIN)-RELATED"/>
    <property type="match status" value="1"/>
</dbReference>
<dbReference type="eggNOG" id="COG1538">
    <property type="taxonomic scope" value="Bacteria"/>
</dbReference>
<evidence type="ECO:0000313" key="4">
    <source>
        <dbReference type="Proteomes" id="UP000003340"/>
    </source>
</evidence>
<comment type="caution">
    <text evidence="3">The sequence shown here is derived from an EMBL/GenBank/DDBJ whole genome shotgun (WGS) entry which is preliminary data.</text>
</comment>
<reference evidence="3 4" key="1">
    <citation type="submission" date="2009-01" db="EMBL/GenBank/DDBJ databases">
        <authorList>
            <person name="Fulton L."/>
            <person name="Clifton S."/>
            <person name="Fulton B."/>
            <person name="Xu J."/>
            <person name="Minx P."/>
            <person name="Pepin K.H."/>
            <person name="Johnson M."/>
            <person name="Bhonagiri V."/>
            <person name="Nash W.E."/>
            <person name="Mardis E.R."/>
            <person name="Wilson R.K."/>
        </authorList>
    </citation>
    <scope>NUCLEOTIDE SEQUENCE [LARGE SCALE GENOMIC DNA]</scope>
    <source>
        <strain evidence="3 4">DSM 5476</strain>
    </source>
</reference>
<dbReference type="eggNOG" id="COG3250">
    <property type="taxonomic scope" value="Bacteria"/>
</dbReference>
<reference evidence="3 4" key="2">
    <citation type="submission" date="2009-02" db="EMBL/GenBank/DDBJ databases">
        <title>Draft genome sequence of Clostridium methylpentosum (DSM 5476).</title>
        <authorList>
            <person name="Sudarsanam P."/>
            <person name="Ley R."/>
            <person name="Guruge J."/>
            <person name="Turnbaugh P.J."/>
            <person name="Mahowald M."/>
            <person name="Liep D."/>
            <person name="Gordon J."/>
        </authorList>
    </citation>
    <scope>NUCLEOTIDE SEQUENCE [LARGE SCALE GENOMIC DNA]</scope>
    <source>
        <strain evidence="3 4">DSM 5476</strain>
    </source>
</reference>
<proteinExistence type="predicted"/>
<evidence type="ECO:0008006" key="5">
    <source>
        <dbReference type="Google" id="ProtNLM"/>
    </source>
</evidence>
<sequence>MKRQSRWLAALLALAMTTSVAGSAIPVSAAANGDTTYTIAQGFQNPGAESKPMARFWFPDAGAGLPDSDYKYMVTDLINELAEGGFGGVEITMLADSNSYDNDTAAQIGWGSDAWAEVLSTAVYAANQIEGGFRVDVTITAHWPPVINTIDPNDDEQQQELAYAYQKLTADDLTGCTDLALPVQKTEDFSNTNSLIATFLFQDKLVSSTLARVASVDSNGNPVLDYESMNAVNTSVKPDAGYAVGIPEKGVDVLVKKDGQWVAGTTDDYTTLNERIAVYNSSNKYVEGAVIEKTGDMPWNQRTTVTLNGVDITGQVTVIDANTPVIAYTDVDGDQCYTSEGIAVVKNNDTFGDRERMADWQDIYQVSREELITQLGTDGVNAITNDKDVSTLKEGDYVLVNTYRRGTGQIMSGGQTITMNNRTYAVDYFNEDGIKEVTEYWNQKLLPHVSPDCGGKSLKELMQENGGSIFEDSIEIHKTGSIWTAHMLEDFQNDQGYDISSYLPIIAGMSASSSTGQDTGRVKEDYNLVLGHLYSSDHADVIKDWTASFGCTYRAQAYVLTGLDVAGAAAAVDIPEGDNSTSGDGIRNLASAANIADKEYLSMEALTSASDHPVWFEALREINGNLSDGINRIILHGTPFTKSYTDVNNTWPGWTFMSYGCWAPRQPFWEDMDTISNYFGRIQTVLQDGTAKIPVAILNDQTSAYNCLNGDSFDKLLDNGYTYNILSEVVLEEEGAVAKDGVLCPDGPAYQAMILNSIENISCETLEKINSYADAGVKIYVYNSAPSKVYGTEKEGNNDALVAELYSELTAKDGVTVISDSDADAAQQTLLDQLKADKVEPGASYDCDGLEVTRLTDPADGTNYYFFFNESYEGTLGSAGMGHDYSGATFLDIDVPVTLEGSGAPYLMDPATGEVTPVSEYTLTADGKVQFTLSLKALNTMVVAVSDNTKDFPVSEAHVTKQMGGEGKTKYVDGKLVYRTETAGDSARVVLDDGTVKTISIDKVADKIELGGDNTWNLDIQSWGPDSEANAVDPTISTKTDITAGETTLELWEDLSIPEEELAKAGVDDPEKLSGIGIYTDTVTLPDDWSDDMGAIFTFKHEGMASSGGGFPGGGSATETLQNNKDMITEITVTNDEGTYTISDINPLNDEVDLTTFLNAGENTITVKLTTTLENREDGKATANYGLTDAALVPYTQVEVAASEETDVNTFMIDAFIKNAQGHIDSGEVDQLIPLVKEEFYRAFDNAVSVRANSKVQEEIDSAALALLHAIQMLDFKVGDKTALNTLIEYCDSLNLDKYEDNLAKEAFKIALKSAKLVSKDENAMQNEIDNAYKILDAAVTALVEKDTYSLDQLIKQAQVIQGQLDRYVENGQAAFLEALEAALAVQQNTSSTQAEIDEAADTLLSSMVALRLKADKSYLNQLLAEAAQIDLSVHTEAAVDAFRSAYDNAVAVAENPDLSEDDQLVVDQAAGDLQKALNGLKGTDAPAISGDSSASGSSSTPKTGETVPAAAAALLTLSCGILILRNKKHAK</sequence>
<gene>
    <name evidence="3" type="ORF">CLOSTMETH_00122</name>
</gene>
<accession>C0E8H7</accession>
<keyword evidence="4" id="KW-1185">Reference proteome</keyword>
<organism evidence="3 4">
    <name type="scientific">[Clostridium] methylpentosum DSM 5476</name>
    <dbReference type="NCBI Taxonomy" id="537013"/>
    <lineage>
        <taxon>Bacteria</taxon>
        <taxon>Bacillati</taxon>
        <taxon>Bacillota</taxon>
        <taxon>Clostridia</taxon>
        <taxon>Eubacteriales</taxon>
        <taxon>Oscillospiraceae</taxon>
        <taxon>Oscillospiraceae incertae sedis</taxon>
    </lineage>
</organism>
<feature type="signal peptide" evidence="2">
    <location>
        <begin position="1"/>
        <end position="23"/>
    </location>
</feature>
<keyword evidence="2" id="KW-0732">Signal</keyword>
<dbReference type="Proteomes" id="UP000003340">
    <property type="component" value="Unassembled WGS sequence"/>
</dbReference>
<dbReference type="Pfam" id="PF17132">
    <property type="entry name" value="Glyco_hydro_106"/>
    <property type="match status" value="1"/>
</dbReference>
<dbReference type="PANTHER" id="PTHR36848:SF2">
    <property type="entry name" value="SECRETED PROTEIN"/>
    <property type="match status" value="1"/>
</dbReference>
<dbReference type="Gene3D" id="1.20.1270.90">
    <property type="entry name" value="AF1782-like"/>
    <property type="match status" value="2"/>
</dbReference>
<feature type="region of interest" description="Disordered" evidence="1">
    <location>
        <begin position="1485"/>
        <end position="1505"/>
    </location>
</feature>
<protein>
    <recommendedName>
        <fullName evidence="5">LPXTG-motif cell wall anchor domain protein</fullName>
    </recommendedName>
</protein>